<name>A0A0D2EAB2_9EURO</name>
<feature type="compositionally biased region" description="Acidic residues" evidence="2">
    <location>
        <begin position="1526"/>
        <end position="1583"/>
    </location>
</feature>
<feature type="compositionally biased region" description="Low complexity" evidence="2">
    <location>
        <begin position="796"/>
        <end position="866"/>
    </location>
</feature>
<evidence type="ECO:0000256" key="1">
    <source>
        <dbReference type="SAM" id="Coils"/>
    </source>
</evidence>
<dbReference type="Proteomes" id="UP000054342">
    <property type="component" value="Unassembled WGS sequence"/>
</dbReference>
<feature type="region of interest" description="Disordered" evidence="2">
    <location>
        <begin position="1317"/>
        <end position="1613"/>
    </location>
</feature>
<dbReference type="Pfam" id="PF03399">
    <property type="entry name" value="SAC3_GANP"/>
    <property type="match status" value="1"/>
</dbReference>
<feature type="compositionally biased region" description="Basic and acidic residues" evidence="2">
    <location>
        <begin position="1239"/>
        <end position="1249"/>
    </location>
</feature>
<gene>
    <name evidence="4" type="ORF">PV05_10301</name>
</gene>
<feature type="compositionally biased region" description="Polar residues" evidence="2">
    <location>
        <begin position="108"/>
        <end position="119"/>
    </location>
</feature>
<dbReference type="EMBL" id="KN847322">
    <property type="protein sequence ID" value="KIW51595.1"/>
    <property type="molecule type" value="Genomic_DNA"/>
</dbReference>
<proteinExistence type="predicted"/>
<feature type="compositionally biased region" description="Low complexity" evidence="2">
    <location>
        <begin position="120"/>
        <end position="130"/>
    </location>
</feature>
<dbReference type="STRING" id="348802.A0A0D2EAB2"/>
<dbReference type="PANTHER" id="PTHR12436">
    <property type="entry name" value="80 KDA MCM3-ASSOCIATED PROTEIN"/>
    <property type="match status" value="1"/>
</dbReference>
<sequence length="1613" mass="177266">MSAPSIRGQRGGNSTRVGRATQSIPPRGRGGPRGQPKSAPAGRGRGRGGPSATASATSGDGLLQRLRAGTVKRGSDNGTTTPTRGRGGSSSAPFTPNVRGRGRGRGFLSQTFNTPRSQDSTPSGSRTSSPAPAPAPTNHRDFMNTAYARYQELKTKREDERTKAIRDGFLADPEKKTSLDKAITPVGTCTVMCPEFERVERIVQNMVDKAEKVRNDDTGKDIPSEERMVKRFRRSAAGYDEQLPSDIRTPATLKRTLDYLLDKVIGGDERLATIHKFVWDRTRGIRNDFSIQQVTNIEDVKVAVECYERIARFHILSLHQLSNPDNLWDGENFDAHQEREQLNNTLLSLLYYYDDNRERVDFPNEAEFRAYCIIFEFQSQHPDLEDRMQAWPSNLLKDMRVQTALKLYQAGGNSIFDQGPLRPMEPFAIAQSNTGSFWHVLSSKAVPYIMACVAEIYFAHVRFAALDALWRSCKSAPAAQQAKSRDWSLSEVTAFLGFDTEEETKEFCAAFELYFAKDEYGDDYLDATANAAHYLDQSLIPNRQSFSHTYVEKKRYRRTLTSVINGATVAEAIREGWVESADEESDSQQNEVKDDDQSMFVPQDRPQSGNSSIFGSPMNPEASTFTPKFGQSPGTGKAAEKSAFGQPTSTSTSTFGQPSPGFGGSGFGSSGFGSFGSLPVPADSPFGKPASSQQQQAQKETPFGFGRFGVSSAATENEAEAPHTQKSALPVAQAAQPTFPGFGFGKPTSTPVEISAPPTATPVSTTSTIPPVFGQKPLPPTGFAAAAGRPEDSTKSPSAPSFQFPSFSQPSTQPAKPSEQAPQAQASANPPTSSFPASAPAFTFSTQSSQQPTTPSQQQTPLPSFTASTGGFSSAPTSTPAALSSTSTIFPPQPPSAAEDKPKVPSEGFKFPPFQPSTTPSSTQLTPKPELFPSKLPSTTQSLSLPPATQPSQQSPSPLHSPPPPPTKPAFTTEDRERLARDVASIALTRQDGLIRKYIEYTIPDLVRTALNQHRLEVHDAAVASIRERILARKFGLIWRSRAWKNNLNRRARIRRKLIAETMRAEQSKKKRSEEELQEILLAAQETKRLRQEVQKAAEAKQLKEKQDEFAISQIVGRKRKSFSEQNMKESVMTTNGTPRLSGHKRSKTMSTSSEPSSSVMGGRPPVPSFRASTTRAPHVSIFSGKAVMGRSTSTQDLRKSTVEQKTDNTHTDYFRLKALGLDPDTPIVPDTKETLALRKRREEDERRSVMARARKRPGMPTSSVQSSPTALSPLPVEQKPAASISPIEETPRQTPTKRPVEDDFLRQIREAREAMKEQEEWFKQQAGELEKEIEHEEEFRRSQSSRRESLTPSAAGLARANGYEYLPAETKSEFSMSRTERRIRQTGAHGLATKPLRPSSEYVPVAMSKRSALRYSGGESQTSSPARKRSHDDVDVDSALDDERYRVNRTGYAVKRPKSAQQVAAPQSSKVVPRQVAQNPYELLQGVEQDEDDAEVEDEDEEEAIYDEDEPSGQYYSGDYVNGDGDGDGEELEEDEEDESEREREGYEDEYDEDGDGDGDGEEEGGYDYDDGSSYEYPDEGETPLTNPEMSRAASSAPGGSADDALVLSDSD</sequence>
<dbReference type="GO" id="GO:0005737">
    <property type="term" value="C:cytoplasm"/>
    <property type="evidence" value="ECO:0007669"/>
    <property type="project" value="TreeGrafter"/>
</dbReference>
<feature type="compositionally biased region" description="Acidic residues" evidence="2">
    <location>
        <begin position="1489"/>
        <end position="1512"/>
    </location>
</feature>
<feature type="compositionally biased region" description="Polar residues" evidence="2">
    <location>
        <begin position="605"/>
        <end position="614"/>
    </location>
</feature>
<feature type="compositionally biased region" description="Low complexity" evidence="2">
    <location>
        <begin position="754"/>
        <end position="772"/>
    </location>
</feature>
<dbReference type="OrthoDB" id="264795at2759"/>
<keyword evidence="1" id="KW-0175">Coiled coil</keyword>
<feature type="coiled-coil region" evidence="1">
    <location>
        <begin position="1063"/>
        <end position="1107"/>
    </location>
</feature>
<dbReference type="InterPro" id="IPR005062">
    <property type="entry name" value="SAC3/GANP/THP3_conserved"/>
</dbReference>
<feature type="compositionally biased region" description="Low complexity" evidence="2">
    <location>
        <begin position="909"/>
        <end position="929"/>
    </location>
</feature>
<protein>
    <recommendedName>
        <fullName evidence="3">SAC3/GANP/THP3 conserved domain-containing protein</fullName>
    </recommendedName>
</protein>
<feature type="compositionally biased region" description="Polar residues" evidence="2">
    <location>
        <begin position="645"/>
        <end position="654"/>
    </location>
</feature>
<evidence type="ECO:0000313" key="5">
    <source>
        <dbReference type="Proteomes" id="UP000054342"/>
    </source>
</evidence>
<dbReference type="GO" id="GO:0006406">
    <property type="term" value="P:mRNA export from nucleus"/>
    <property type="evidence" value="ECO:0007669"/>
    <property type="project" value="TreeGrafter"/>
</dbReference>
<evidence type="ECO:0000259" key="3">
    <source>
        <dbReference type="Pfam" id="PF03399"/>
    </source>
</evidence>
<feature type="compositionally biased region" description="Pro residues" evidence="2">
    <location>
        <begin position="959"/>
        <end position="968"/>
    </location>
</feature>
<feature type="compositionally biased region" description="Gly residues" evidence="2">
    <location>
        <begin position="661"/>
        <end position="674"/>
    </location>
</feature>
<feature type="region of interest" description="Disordered" evidence="2">
    <location>
        <begin position="1127"/>
        <end position="1164"/>
    </location>
</feature>
<feature type="compositionally biased region" description="Low complexity" evidence="2">
    <location>
        <begin position="873"/>
        <end position="888"/>
    </location>
</feature>
<evidence type="ECO:0000313" key="4">
    <source>
        <dbReference type="EMBL" id="KIW51595.1"/>
    </source>
</evidence>
<dbReference type="CDD" id="cd22265">
    <property type="entry name" value="UDM1_RNF168"/>
    <property type="match status" value="1"/>
</dbReference>
<feature type="compositionally biased region" description="Basic and acidic residues" evidence="2">
    <location>
        <begin position="1317"/>
        <end position="1350"/>
    </location>
</feature>
<keyword evidence="5" id="KW-1185">Reference proteome</keyword>
<feature type="domain" description="SAC3/GANP/THP3 conserved" evidence="3">
    <location>
        <begin position="192"/>
        <end position="515"/>
    </location>
</feature>
<feature type="compositionally biased region" description="Low complexity" evidence="2">
    <location>
        <begin position="50"/>
        <end position="59"/>
    </location>
</feature>
<dbReference type="InterPro" id="IPR045107">
    <property type="entry name" value="SAC3/GANP/THP3"/>
</dbReference>
<feature type="compositionally biased region" description="Low complexity" evidence="2">
    <location>
        <begin position="1149"/>
        <end position="1159"/>
    </location>
</feature>
<feature type="region of interest" description="Disordered" evidence="2">
    <location>
        <begin position="578"/>
        <end position="975"/>
    </location>
</feature>
<dbReference type="GeneID" id="25332209"/>
<feature type="compositionally biased region" description="Low complexity" evidence="2">
    <location>
        <begin position="1592"/>
        <end position="1613"/>
    </location>
</feature>
<dbReference type="GO" id="GO:0070390">
    <property type="term" value="C:transcription export complex 2"/>
    <property type="evidence" value="ECO:0007669"/>
    <property type="project" value="TreeGrafter"/>
</dbReference>
<dbReference type="PANTHER" id="PTHR12436:SF3">
    <property type="entry name" value="GERMINAL-CENTER ASSOCIATED NUCLEAR PROTEIN"/>
    <property type="match status" value="1"/>
</dbReference>
<dbReference type="HOGENOM" id="CLU_244241_0_0_1"/>
<feature type="region of interest" description="Disordered" evidence="2">
    <location>
        <begin position="1"/>
        <end position="141"/>
    </location>
</feature>
<organism evidence="4 5">
    <name type="scientific">Exophiala xenobiotica</name>
    <dbReference type="NCBI Taxonomy" id="348802"/>
    <lineage>
        <taxon>Eukaryota</taxon>
        <taxon>Fungi</taxon>
        <taxon>Dikarya</taxon>
        <taxon>Ascomycota</taxon>
        <taxon>Pezizomycotina</taxon>
        <taxon>Eurotiomycetes</taxon>
        <taxon>Chaetothyriomycetidae</taxon>
        <taxon>Chaetothyriales</taxon>
        <taxon>Herpotrichiellaceae</taxon>
        <taxon>Exophiala</taxon>
    </lineage>
</organism>
<feature type="compositionally biased region" description="Polar residues" evidence="2">
    <location>
        <begin position="1261"/>
        <end position="1271"/>
    </location>
</feature>
<feature type="compositionally biased region" description="Low complexity" evidence="2">
    <location>
        <begin position="941"/>
        <end position="958"/>
    </location>
</feature>
<feature type="compositionally biased region" description="Polar residues" evidence="2">
    <location>
        <begin position="1460"/>
        <end position="1471"/>
    </location>
</feature>
<reference evidence="4 5" key="1">
    <citation type="submission" date="2015-01" db="EMBL/GenBank/DDBJ databases">
        <title>The Genome Sequence of Exophiala xenobiotica CBS118157.</title>
        <authorList>
            <consortium name="The Broad Institute Genomics Platform"/>
            <person name="Cuomo C."/>
            <person name="de Hoog S."/>
            <person name="Gorbushina A."/>
            <person name="Stielow B."/>
            <person name="Teixiera M."/>
            <person name="Abouelleil A."/>
            <person name="Chapman S.B."/>
            <person name="Priest M."/>
            <person name="Young S.K."/>
            <person name="Wortman J."/>
            <person name="Nusbaum C."/>
            <person name="Birren B."/>
        </authorList>
    </citation>
    <scope>NUCLEOTIDE SEQUENCE [LARGE SCALE GENOMIC DNA]</scope>
    <source>
        <strain evidence="4 5">CBS 118157</strain>
    </source>
</reference>
<accession>A0A0D2EAB2</accession>
<dbReference type="RefSeq" id="XP_013312180.1">
    <property type="nucleotide sequence ID" value="XM_013456726.1"/>
</dbReference>
<evidence type="ECO:0000256" key="2">
    <source>
        <dbReference type="SAM" id="MobiDB-lite"/>
    </source>
</evidence>
<feature type="compositionally biased region" description="Polar residues" evidence="2">
    <location>
        <begin position="12"/>
        <end position="24"/>
    </location>
</feature>
<dbReference type="Gene3D" id="1.25.40.990">
    <property type="match status" value="1"/>
</dbReference>
<feature type="region of interest" description="Disordered" evidence="2">
    <location>
        <begin position="1239"/>
        <end position="1303"/>
    </location>
</feature>